<evidence type="ECO:0000313" key="2">
    <source>
        <dbReference type="Proteomes" id="UP000245865"/>
    </source>
</evidence>
<sequence length="63" mass="7327">MAAYTYADTERWLSDIAGIIGAYPETEARLIPLYERVEQMQRKLVANDNVRDRIRSRLRQTAA</sequence>
<gene>
    <name evidence="1" type="ORF">DKP76_07390</name>
</gene>
<keyword evidence="2" id="KW-1185">Reference proteome</keyword>
<proteinExistence type="predicted"/>
<accession>A0A316JBX9</accession>
<dbReference type="RefSeq" id="WP_109705770.1">
    <property type="nucleotide sequence ID" value="NZ_QGDB01000002.1"/>
</dbReference>
<reference evidence="1 2" key="1">
    <citation type="submission" date="2018-05" db="EMBL/GenBank/DDBJ databases">
        <title>Comparative genomic sequence analysis between strain HN4 and CCM 8460T (Falsochrobactrum ovis) will provide more evidence to prove that HN4 is a new species of Falsochrobactrum.</title>
        <authorList>
            <person name="Lyu W."/>
            <person name="Sun L."/>
            <person name="Yao L."/>
        </authorList>
    </citation>
    <scope>NUCLEOTIDE SEQUENCE [LARGE SCALE GENOMIC DNA]</scope>
    <source>
        <strain evidence="1 2">HN4</strain>
    </source>
</reference>
<organism evidence="1 2">
    <name type="scientific">Falsochrobactrum shanghaiense</name>
    <dbReference type="NCBI Taxonomy" id="2201899"/>
    <lineage>
        <taxon>Bacteria</taxon>
        <taxon>Pseudomonadati</taxon>
        <taxon>Pseudomonadota</taxon>
        <taxon>Alphaproteobacteria</taxon>
        <taxon>Hyphomicrobiales</taxon>
        <taxon>Brucellaceae</taxon>
        <taxon>Falsochrobactrum</taxon>
    </lineage>
</organism>
<dbReference type="OrthoDB" id="8452705at2"/>
<dbReference type="EMBL" id="QGDB01000002">
    <property type="protein sequence ID" value="PWL18876.1"/>
    <property type="molecule type" value="Genomic_DNA"/>
</dbReference>
<comment type="caution">
    <text evidence="1">The sequence shown here is derived from an EMBL/GenBank/DDBJ whole genome shotgun (WGS) entry which is preliminary data.</text>
</comment>
<protein>
    <submittedName>
        <fullName evidence="1">Uncharacterized protein</fullName>
    </submittedName>
</protein>
<dbReference type="Proteomes" id="UP000245865">
    <property type="component" value="Unassembled WGS sequence"/>
</dbReference>
<evidence type="ECO:0000313" key="1">
    <source>
        <dbReference type="EMBL" id="PWL18876.1"/>
    </source>
</evidence>
<name>A0A316JBX9_9HYPH</name>
<dbReference type="AlphaFoldDB" id="A0A316JBX9"/>